<evidence type="ECO:0000256" key="8">
    <source>
        <dbReference type="ARBA" id="ARBA00022801"/>
    </source>
</evidence>
<accession>A0ABW7P1I8</accession>
<comment type="catalytic activity">
    <reaction evidence="1 12">
        <text>3-deoxy-alpha-D-manno-2-octulosonate-8-phosphate + H2O = 3-deoxy-alpha-D-manno-oct-2-ulosonate + phosphate</text>
        <dbReference type="Rhea" id="RHEA:11500"/>
        <dbReference type="ChEBI" id="CHEBI:15377"/>
        <dbReference type="ChEBI" id="CHEBI:43474"/>
        <dbReference type="ChEBI" id="CHEBI:85985"/>
        <dbReference type="ChEBI" id="CHEBI:85986"/>
        <dbReference type="EC" id="3.1.3.45"/>
    </reaction>
</comment>
<dbReference type="NCBIfam" id="NF007019">
    <property type="entry name" value="PRK09484.1"/>
    <property type="match status" value="1"/>
</dbReference>
<dbReference type="InterPro" id="IPR050793">
    <property type="entry name" value="CMP-NeuNAc_synthase"/>
</dbReference>
<dbReference type="SFLD" id="SFLDS00003">
    <property type="entry name" value="Haloacid_Dehalogenase"/>
    <property type="match status" value="1"/>
</dbReference>
<dbReference type="SFLD" id="SFLDG01136">
    <property type="entry name" value="C1.6:_Phosphoserine_Phosphatas"/>
    <property type="match status" value="1"/>
</dbReference>
<evidence type="ECO:0000313" key="14">
    <source>
        <dbReference type="Proteomes" id="UP001610706"/>
    </source>
</evidence>
<proteinExistence type="inferred from homology"/>
<dbReference type="SFLD" id="SFLDG01138">
    <property type="entry name" value="C1.6.2:_Deoxy-d-mannose-octulo"/>
    <property type="match status" value="1"/>
</dbReference>
<dbReference type="EMBL" id="JBGFTR010000011">
    <property type="protein sequence ID" value="MFH7565346.1"/>
    <property type="molecule type" value="Genomic_DNA"/>
</dbReference>
<evidence type="ECO:0000256" key="3">
    <source>
        <dbReference type="ARBA" id="ARBA00005893"/>
    </source>
</evidence>
<dbReference type="NCBIfam" id="TIGR01662">
    <property type="entry name" value="HAD-SF-IIIA"/>
    <property type="match status" value="1"/>
</dbReference>
<evidence type="ECO:0000256" key="10">
    <source>
        <dbReference type="ARBA" id="ARBA00022985"/>
    </source>
</evidence>
<comment type="cofactor">
    <cofactor evidence="2 12">
        <name>Mg(2+)</name>
        <dbReference type="ChEBI" id="CHEBI:18420"/>
    </cofactor>
</comment>
<evidence type="ECO:0000256" key="7">
    <source>
        <dbReference type="ARBA" id="ARBA00022723"/>
    </source>
</evidence>
<dbReference type="InterPro" id="IPR023214">
    <property type="entry name" value="HAD_sf"/>
</dbReference>
<gene>
    <name evidence="13" type="primary">kdsC</name>
    <name evidence="13" type="ORF">AB9R89_08420</name>
</gene>
<evidence type="ECO:0000256" key="2">
    <source>
        <dbReference type="ARBA" id="ARBA00001946"/>
    </source>
</evidence>
<keyword evidence="9 12" id="KW-0460">Magnesium</keyword>
<evidence type="ECO:0000256" key="9">
    <source>
        <dbReference type="ARBA" id="ARBA00022842"/>
    </source>
</evidence>
<dbReference type="PANTHER" id="PTHR21485">
    <property type="entry name" value="HAD SUPERFAMILY MEMBERS CMAS AND KDSC"/>
    <property type="match status" value="1"/>
</dbReference>
<dbReference type="Gene3D" id="3.40.50.1000">
    <property type="entry name" value="HAD superfamily/HAD-like"/>
    <property type="match status" value="1"/>
</dbReference>
<dbReference type="EC" id="3.1.3.45" evidence="5 12"/>
<evidence type="ECO:0000256" key="12">
    <source>
        <dbReference type="PIRNR" id="PIRNR006118"/>
    </source>
</evidence>
<reference evidence="13 14" key="1">
    <citation type="submission" date="2024-08" db="EMBL/GenBank/DDBJ databases">
        <title>Oceanimonas smirnovii Genome sequencing and assembly.</title>
        <authorList>
            <person name="Tang B."/>
        </authorList>
    </citation>
    <scope>NUCLEOTIDE SEQUENCE [LARGE SCALE GENOMIC DNA]</scope>
    <source>
        <strain evidence="13 14">OS2020-119</strain>
    </source>
</reference>
<organism evidence="13 14">
    <name type="scientific">Oceanimonas smirnovii</name>
    <dbReference type="NCBI Taxonomy" id="264574"/>
    <lineage>
        <taxon>Bacteria</taxon>
        <taxon>Pseudomonadati</taxon>
        <taxon>Pseudomonadota</taxon>
        <taxon>Gammaproteobacteria</taxon>
        <taxon>Aeromonadales</taxon>
        <taxon>Aeromonadaceae</taxon>
        <taxon>Oceanimonas</taxon>
    </lineage>
</organism>
<comment type="similarity">
    <text evidence="3 12">Belongs to the KdsC family.</text>
</comment>
<keyword evidence="10 12" id="KW-0448">Lipopolysaccharide biosynthesis</keyword>
<evidence type="ECO:0000256" key="1">
    <source>
        <dbReference type="ARBA" id="ARBA00000898"/>
    </source>
</evidence>
<dbReference type="GO" id="GO:0019143">
    <property type="term" value="F:3-deoxy-manno-octulosonate-8-phosphatase activity"/>
    <property type="evidence" value="ECO:0007669"/>
    <property type="project" value="UniProtKB-EC"/>
</dbReference>
<dbReference type="NCBIfam" id="TIGR01670">
    <property type="entry name" value="KdsC-phosphatas"/>
    <property type="match status" value="1"/>
</dbReference>
<name>A0ABW7P1I8_9GAMM</name>
<dbReference type="InterPro" id="IPR006549">
    <property type="entry name" value="HAD-SF_hydro_IIIA"/>
</dbReference>
<dbReference type="InterPro" id="IPR036412">
    <property type="entry name" value="HAD-like_sf"/>
</dbReference>
<comment type="subunit">
    <text evidence="4 12">Homotetramer.</text>
</comment>
<dbReference type="RefSeq" id="WP_346352193.1">
    <property type="nucleotide sequence ID" value="NZ_CP166302.1"/>
</dbReference>
<comment type="caution">
    <text evidence="13">The sequence shown here is derived from an EMBL/GenBank/DDBJ whole genome shotgun (WGS) entry which is preliminary data.</text>
</comment>
<dbReference type="PANTHER" id="PTHR21485:SF6">
    <property type="entry name" value="N-ACYLNEURAMINATE CYTIDYLYLTRANSFERASE-RELATED"/>
    <property type="match status" value="1"/>
</dbReference>
<protein>
    <recommendedName>
        <fullName evidence="6 12">3-deoxy-D-manno-octulosonate 8-phosphate phosphatase KdsC</fullName>
        <ecNumber evidence="5 12">3.1.3.45</ecNumber>
    </recommendedName>
    <alternativeName>
        <fullName evidence="11 12">KDO 8-P phosphatase</fullName>
    </alternativeName>
</protein>
<dbReference type="CDD" id="cd01630">
    <property type="entry name" value="HAD_KDO-like"/>
    <property type="match status" value="1"/>
</dbReference>
<dbReference type="Pfam" id="PF08282">
    <property type="entry name" value="Hydrolase_3"/>
    <property type="match status" value="1"/>
</dbReference>
<evidence type="ECO:0000313" key="13">
    <source>
        <dbReference type="EMBL" id="MFH7565346.1"/>
    </source>
</evidence>
<keyword evidence="7 12" id="KW-0479">Metal-binding</keyword>
<sequence length="184" mass="19991">MMTVQTLYGDISQEIWQQLKQIRLLICDVDGVLSDGMIYLGNDGEEYKSFSTRDGFGIKALLNAGIEVAVITGRNSRIVTDRMNALGVRHIYQGQSDKLHSYGELLDHLQLTAQQVAYIGDDVVDLPVMQDCGLGVAVADAHPLVLQRAGYITRTTGGHGAVRELCDLLLDAQGILAQAEGMSV</sequence>
<evidence type="ECO:0000256" key="11">
    <source>
        <dbReference type="ARBA" id="ARBA00031051"/>
    </source>
</evidence>
<keyword evidence="14" id="KW-1185">Reference proteome</keyword>
<dbReference type="PIRSF" id="PIRSF006118">
    <property type="entry name" value="KDO8-P_Ptase"/>
    <property type="match status" value="1"/>
</dbReference>
<evidence type="ECO:0000256" key="4">
    <source>
        <dbReference type="ARBA" id="ARBA00011881"/>
    </source>
</evidence>
<evidence type="ECO:0000256" key="6">
    <source>
        <dbReference type="ARBA" id="ARBA00020092"/>
    </source>
</evidence>
<dbReference type="Proteomes" id="UP001610706">
    <property type="component" value="Unassembled WGS sequence"/>
</dbReference>
<comment type="function">
    <text evidence="12">Catalyzes the hydrolysis of 3-deoxy-D-manno-octulosonate 8-phosphate (KDO 8-P) to 3-deoxy-D-manno-octulosonate (KDO) and inorganic phosphate.</text>
</comment>
<keyword evidence="8 12" id="KW-0378">Hydrolase</keyword>
<dbReference type="SUPFAM" id="SSF56784">
    <property type="entry name" value="HAD-like"/>
    <property type="match status" value="1"/>
</dbReference>
<dbReference type="InterPro" id="IPR010023">
    <property type="entry name" value="KdsC_fam"/>
</dbReference>
<evidence type="ECO:0000256" key="5">
    <source>
        <dbReference type="ARBA" id="ARBA00013066"/>
    </source>
</evidence>